<dbReference type="Proteomes" id="UP000198508">
    <property type="component" value="Unassembled WGS sequence"/>
</dbReference>
<dbReference type="RefSeq" id="WP_092364285.1">
    <property type="nucleotide sequence ID" value="NZ_DAINWJ010000279.1"/>
</dbReference>
<dbReference type="STRING" id="460384.SAMN05216313_11273"/>
<proteinExistence type="predicted"/>
<protein>
    <submittedName>
        <fullName evidence="1">Uncharacterized protein</fullName>
    </submittedName>
</protein>
<gene>
    <name evidence="1" type="ORF">SAMN05216313_11273</name>
</gene>
<dbReference type="EMBL" id="FOIM01000012">
    <property type="protein sequence ID" value="SET71950.1"/>
    <property type="molecule type" value="Genomic_DNA"/>
</dbReference>
<name>A0A1I0GNX3_9FIRM</name>
<organism evidence="1 2">
    <name type="scientific">Enterocloster lavalensis</name>
    <dbReference type="NCBI Taxonomy" id="460384"/>
    <lineage>
        <taxon>Bacteria</taxon>
        <taxon>Bacillati</taxon>
        <taxon>Bacillota</taxon>
        <taxon>Clostridia</taxon>
        <taxon>Lachnospirales</taxon>
        <taxon>Lachnospiraceae</taxon>
        <taxon>Enterocloster</taxon>
    </lineage>
</organism>
<evidence type="ECO:0000313" key="2">
    <source>
        <dbReference type="Proteomes" id="UP000198508"/>
    </source>
</evidence>
<accession>A0A1I0GNX3</accession>
<keyword evidence="2" id="KW-1185">Reference proteome</keyword>
<reference evidence="2" key="1">
    <citation type="submission" date="2016-10" db="EMBL/GenBank/DDBJ databases">
        <authorList>
            <person name="Varghese N."/>
            <person name="Submissions S."/>
        </authorList>
    </citation>
    <scope>NUCLEOTIDE SEQUENCE [LARGE SCALE GENOMIC DNA]</scope>
    <source>
        <strain evidence="2">NLAE-zl-G277</strain>
    </source>
</reference>
<dbReference type="AlphaFoldDB" id="A0A1I0GNX3"/>
<sequence>MTKKKCALLDTDFISKLHITRKDDENRLIDRVLELPDYQFVCHEQIAIELGRHNAAANRWLQRKITEGAIQKFSDGDLVALQRRVYGKNAIAFYLYDLENACRPFGETYYKQYYAKLEALRESSDEYFLEELARCDAAVGRENNLGEIKTYLLQQVLQSWQDIPLYLFCSDDKKARSSLVNAGGIPCISAISSFYVLKERLGIERSEAKLYFDSWMMFHWGMGQTDFKVHRNTKEMQLIKMDGYEIFNRIYDGAVTILKNGNLKLRSCDY</sequence>
<evidence type="ECO:0000313" key="1">
    <source>
        <dbReference type="EMBL" id="SET71950.1"/>
    </source>
</evidence>